<dbReference type="EMBL" id="FSRG01000003">
    <property type="protein sequence ID" value="SIN72474.1"/>
    <property type="molecule type" value="Genomic_DNA"/>
</dbReference>
<evidence type="ECO:0000313" key="2">
    <source>
        <dbReference type="Proteomes" id="UP000184694"/>
    </source>
</evidence>
<keyword evidence="2" id="KW-1185">Reference proteome</keyword>
<organism evidence="1 2">
    <name type="scientific">Halodesulfovibrio marinisediminis DSM 17456</name>
    <dbReference type="NCBI Taxonomy" id="1121457"/>
    <lineage>
        <taxon>Bacteria</taxon>
        <taxon>Pseudomonadati</taxon>
        <taxon>Thermodesulfobacteriota</taxon>
        <taxon>Desulfovibrionia</taxon>
        <taxon>Desulfovibrionales</taxon>
        <taxon>Desulfovibrionaceae</taxon>
        <taxon>Halodesulfovibrio</taxon>
    </lineage>
</organism>
<proteinExistence type="predicted"/>
<sequence>MKTLAYEKNIERLKAKYRTFSNVARYMRMDVRHFRYQRRTPNKFGLHRVSQATKIMRLRMLLNVLCEEYGISRDTMAEAMRKADARIMSGKS</sequence>
<accession>A0A1N6DP68</accession>
<dbReference type="STRING" id="1121457.SAMN02745161_0355"/>
<name>A0A1N6DP68_9BACT</name>
<evidence type="ECO:0000313" key="1">
    <source>
        <dbReference type="EMBL" id="SIN72474.1"/>
    </source>
</evidence>
<gene>
    <name evidence="1" type="ORF">SAMN02745161_0355</name>
</gene>
<dbReference type="Proteomes" id="UP000184694">
    <property type="component" value="Unassembled WGS sequence"/>
</dbReference>
<protein>
    <submittedName>
        <fullName evidence="1">Uncharacterized protein</fullName>
    </submittedName>
</protein>
<reference evidence="2" key="1">
    <citation type="submission" date="2016-11" db="EMBL/GenBank/DDBJ databases">
        <authorList>
            <person name="Varghese N."/>
            <person name="Submissions S."/>
        </authorList>
    </citation>
    <scope>NUCLEOTIDE SEQUENCE [LARGE SCALE GENOMIC DNA]</scope>
    <source>
        <strain evidence="2">DSM 17456</strain>
    </source>
</reference>
<dbReference type="AlphaFoldDB" id="A0A1N6DP68"/>